<evidence type="ECO:0000256" key="1">
    <source>
        <dbReference type="SAM" id="Phobius"/>
    </source>
</evidence>
<reference evidence="2" key="1">
    <citation type="submission" date="2020-02" db="EMBL/GenBank/DDBJ databases">
        <authorList>
            <person name="Meier V. D."/>
        </authorList>
    </citation>
    <scope>NUCLEOTIDE SEQUENCE</scope>
    <source>
        <strain evidence="2">AVDCRST_MAG77</strain>
    </source>
</reference>
<proteinExistence type="predicted"/>
<gene>
    <name evidence="2" type="ORF">AVDCRST_MAG77-2281</name>
</gene>
<keyword evidence="1" id="KW-1133">Transmembrane helix</keyword>
<evidence type="ECO:0000313" key="2">
    <source>
        <dbReference type="EMBL" id="CAA9252778.1"/>
    </source>
</evidence>
<protein>
    <submittedName>
        <fullName evidence="2">Uncharacterized protein</fullName>
    </submittedName>
</protein>
<sequence>MWQNGTTDVDPLRDLVLRDQVLRDLVLITVTGGLAPPMRTLLLLTLGPVAWAMGFGAVPLAVFLATFGFVQDVFPDPDQRWIAFAAAVAATATLLAIMARLFRVYDRMTAATRGDVAGAGAVRGTEAWACRGCGAPVTVHDAACRACGTLTAATLTGRGPG</sequence>
<organism evidence="2">
    <name type="scientific">uncultured Chloroflexota bacterium</name>
    <dbReference type="NCBI Taxonomy" id="166587"/>
    <lineage>
        <taxon>Bacteria</taxon>
        <taxon>Bacillati</taxon>
        <taxon>Chloroflexota</taxon>
        <taxon>environmental samples</taxon>
    </lineage>
</organism>
<feature type="transmembrane region" description="Helical" evidence="1">
    <location>
        <begin position="81"/>
        <end position="102"/>
    </location>
</feature>
<accession>A0A6J4IHA9</accession>
<feature type="transmembrane region" description="Helical" evidence="1">
    <location>
        <begin position="41"/>
        <end position="69"/>
    </location>
</feature>
<name>A0A6J4IHA9_9CHLR</name>
<keyword evidence="1" id="KW-0812">Transmembrane</keyword>
<dbReference type="AlphaFoldDB" id="A0A6J4IHA9"/>
<dbReference type="EMBL" id="CADCTC010000131">
    <property type="protein sequence ID" value="CAA9252778.1"/>
    <property type="molecule type" value="Genomic_DNA"/>
</dbReference>
<keyword evidence="1" id="KW-0472">Membrane</keyword>